<evidence type="ECO:0000259" key="2">
    <source>
        <dbReference type="Pfam" id="PF03795"/>
    </source>
</evidence>
<proteinExistence type="inferred from homology"/>
<dbReference type="PANTHER" id="PTHR37828">
    <property type="entry name" value="GSR2449 PROTEIN"/>
    <property type="match status" value="1"/>
</dbReference>
<dbReference type="InterPro" id="IPR005545">
    <property type="entry name" value="YCII"/>
</dbReference>
<accession>A0A3P8JM51</accession>
<dbReference type="Pfam" id="PF03795">
    <property type="entry name" value="YCII"/>
    <property type="match status" value="1"/>
</dbReference>
<dbReference type="KEGG" id="rtg:NCTC13098_04313"/>
<dbReference type="EMBL" id="LR131271">
    <property type="protein sequence ID" value="VDR27938.1"/>
    <property type="molecule type" value="Genomic_DNA"/>
</dbReference>
<dbReference type="PANTHER" id="PTHR37828:SF1">
    <property type="entry name" value="YCII-RELATED DOMAIN-CONTAINING PROTEIN"/>
    <property type="match status" value="1"/>
</dbReference>
<sequence>MSIIYVVVLSYIKPLEEVDSHISEHVEWLKQGYSDGVFLASGRRIPRNGGVILAKSDSIESLKARLSQDPFQKLKIANADIIPFDSSMSAPLLENIF</sequence>
<dbReference type="Proteomes" id="UP000274346">
    <property type="component" value="Chromosome"/>
</dbReference>
<reference evidence="3 4" key="1">
    <citation type="submission" date="2018-12" db="EMBL/GenBank/DDBJ databases">
        <authorList>
            <consortium name="Pathogen Informatics"/>
        </authorList>
    </citation>
    <scope>NUCLEOTIDE SEQUENCE [LARGE SCALE GENOMIC DNA]</scope>
    <source>
        <strain evidence="3 4">NCTC13098</strain>
    </source>
</reference>
<dbReference type="Gene3D" id="3.30.70.1060">
    <property type="entry name" value="Dimeric alpha+beta barrel"/>
    <property type="match status" value="1"/>
</dbReference>
<protein>
    <submittedName>
        <fullName evidence="3">YCII-related domain</fullName>
    </submittedName>
</protein>
<evidence type="ECO:0000313" key="3">
    <source>
        <dbReference type="EMBL" id="VDR27938.1"/>
    </source>
</evidence>
<dbReference type="AlphaFoldDB" id="A0A3P8JM51"/>
<comment type="similarity">
    <text evidence="1">Belongs to the YciI family.</text>
</comment>
<evidence type="ECO:0000256" key="1">
    <source>
        <dbReference type="ARBA" id="ARBA00007689"/>
    </source>
</evidence>
<dbReference type="SUPFAM" id="SSF54909">
    <property type="entry name" value="Dimeric alpha+beta barrel"/>
    <property type="match status" value="1"/>
</dbReference>
<name>A0A3P8JM51_RAOTE</name>
<organism evidence="3 4">
    <name type="scientific">Raoultella terrigena</name>
    <name type="common">Klebsiella terrigena</name>
    <dbReference type="NCBI Taxonomy" id="577"/>
    <lineage>
        <taxon>Bacteria</taxon>
        <taxon>Pseudomonadati</taxon>
        <taxon>Pseudomonadota</taxon>
        <taxon>Gammaproteobacteria</taxon>
        <taxon>Enterobacterales</taxon>
        <taxon>Enterobacteriaceae</taxon>
        <taxon>Klebsiella/Raoultella group</taxon>
        <taxon>Raoultella</taxon>
    </lineage>
</organism>
<evidence type="ECO:0000313" key="4">
    <source>
        <dbReference type="Proteomes" id="UP000274346"/>
    </source>
</evidence>
<gene>
    <name evidence="3" type="ORF">NCTC13098_04313</name>
</gene>
<feature type="domain" description="YCII-related" evidence="2">
    <location>
        <begin position="6"/>
        <end position="84"/>
    </location>
</feature>
<dbReference type="InterPro" id="IPR011008">
    <property type="entry name" value="Dimeric_a/b-barrel"/>
</dbReference>